<dbReference type="InterPro" id="IPR051400">
    <property type="entry name" value="HAD-like_hydrolase"/>
</dbReference>
<dbReference type="InterPro" id="IPR006439">
    <property type="entry name" value="HAD-SF_hydro_IA"/>
</dbReference>
<organism evidence="5 6">
    <name type="scientific">Reinekea blandensis MED297</name>
    <dbReference type="NCBI Taxonomy" id="314283"/>
    <lineage>
        <taxon>Bacteria</taxon>
        <taxon>Pseudomonadati</taxon>
        <taxon>Pseudomonadota</taxon>
        <taxon>Gammaproteobacteria</taxon>
        <taxon>Oceanospirillales</taxon>
        <taxon>Saccharospirillaceae</taxon>
        <taxon>Reinekea</taxon>
    </lineage>
</organism>
<dbReference type="AlphaFoldDB" id="A4BBR8"/>
<dbReference type="PRINTS" id="PR00413">
    <property type="entry name" value="HADHALOGNASE"/>
</dbReference>
<dbReference type="SFLD" id="SFLDS00003">
    <property type="entry name" value="Haloacid_Dehalogenase"/>
    <property type="match status" value="1"/>
</dbReference>
<dbReference type="PANTHER" id="PTHR46470:SF2">
    <property type="entry name" value="GLYCERALDEHYDE 3-PHOSPHATE PHOSPHATASE"/>
    <property type="match status" value="1"/>
</dbReference>
<keyword evidence="3" id="KW-0378">Hydrolase</keyword>
<dbReference type="InterPro" id="IPR023214">
    <property type="entry name" value="HAD_sf"/>
</dbReference>
<accession>A4BBR8</accession>
<dbReference type="PANTHER" id="PTHR46470">
    <property type="entry name" value="N-ACYLNEURAMINATE-9-PHOSPHATASE"/>
    <property type="match status" value="1"/>
</dbReference>
<evidence type="ECO:0000256" key="4">
    <source>
        <dbReference type="ARBA" id="ARBA00022842"/>
    </source>
</evidence>
<dbReference type="OrthoDB" id="148966at2"/>
<dbReference type="EMBL" id="AAOE01000004">
    <property type="protein sequence ID" value="EAR10403.1"/>
    <property type="molecule type" value="Genomic_DNA"/>
</dbReference>
<dbReference type="RefSeq" id="WP_008046618.1">
    <property type="nucleotide sequence ID" value="NZ_CH724153.1"/>
</dbReference>
<comment type="caution">
    <text evidence="5">The sequence shown here is derived from an EMBL/GenBank/DDBJ whole genome shotgun (WGS) entry which is preliminary data.</text>
</comment>
<dbReference type="SFLD" id="SFLDG01129">
    <property type="entry name" value="C1.5:_HAD__Beta-PGM__Phosphata"/>
    <property type="match status" value="1"/>
</dbReference>
<keyword evidence="6" id="KW-1185">Reference proteome</keyword>
<evidence type="ECO:0000313" key="6">
    <source>
        <dbReference type="Proteomes" id="UP000005953"/>
    </source>
</evidence>
<evidence type="ECO:0000256" key="1">
    <source>
        <dbReference type="ARBA" id="ARBA00001946"/>
    </source>
</evidence>
<dbReference type="Proteomes" id="UP000005953">
    <property type="component" value="Unassembled WGS sequence"/>
</dbReference>
<dbReference type="NCBIfam" id="TIGR01549">
    <property type="entry name" value="HAD-SF-IA-v1"/>
    <property type="match status" value="1"/>
</dbReference>
<protein>
    <submittedName>
        <fullName evidence="5">Uncharacterized protein</fullName>
    </submittedName>
</protein>
<gene>
    <name evidence="5" type="ORF">MED297_01240</name>
</gene>
<keyword evidence="2" id="KW-0479">Metal-binding</keyword>
<dbReference type="GO" id="GO:0016791">
    <property type="term" value="F:phosphatase activity"/>
    <property type="evidence" value="ECO:0007669"/>
    <property type="project" value="TreeGrafter"/>
</dbReference>
<dbReference type="Pfam" id="PF00702">
    <property type="entry name" value="Hydrolase"/>
    <property type="match status" value="1"/>
</dbReference>
<dbReference type="GO" id="GO:0044281">
    <property type="term" value="P:small molecule metabolic process"/>
    <property type="evidence" value="ECO:0007669"/>
    <property type="project" value="UniProtKB-ARBA"/>
</dbReference>
<dbReference type="Gene3D" id="3.40.50.1000">
    <property type="entry name" value="HAD superfamily/HAD-like"/>
    <property type="match status" value="1"/>
</dbReference>
<evidence type="ECO:0000256" key="3">
    <source>
        <dbReference type="ARBA" id="ARBA00022801"/>
    </source>
</evidence>
<evidence type="ECO:0000256" key="2">
    <source>
        <dbReference type="ARBA" id="ARBA00022723"/>
    </source>
</evidence>
<proteinExistence type="predicted"/>
<reference evidence="5 6" key="1">
    <citation type="submission" date="2006-02" db="EMBL/GenBank/DDBJ databases">
        <authorList>
            <person name="Pinhassi J."/>
            <person name="Pedros-Alio C."/>
            <person name="Ferriera S."/>
            <person name="Johnson J."/>
            <person name="Kravitz S."/>
            <person name="Halpern A."/>
            <person name="Remington K."/>
            <person name="Beeson K."/>
            <person name="Tran B."/>
            <person name="Rogers Y.-H."/>
            <person name="Friedman R."/>
            <person name="Venter J.C."/>
        </authorList>
    </citation>
    <scope>NUCLEOTIDE SEQUENCE [LARGE SCALE GENOMIC DNA]</scope>
    <source>
        <strain evidence="5 6">MED297</strain>
    </source>
</reference>
<dbReference type="GO" id="GO:0046872">
    <property type="term" value="F:metal ion binding"/>
    <property type="evidence" value="ECO:0007669"/>
    <property type="project" value="UniProtKB-KW"/>
</dbReference>
<comment type="cofactor">
    <cofactor evidence="1">
        <name>Mg(2+)</name>
        <dbReference type="ChEBI" id="CHEBI:18420"/>
    </cofactor>
</comment>
<evidence type="ECO:0000313" key="5">
    <source>
        <dbReference type="EMBL" id="EAR10403.1"/>
    </source>
</evidence>
<dbReference type="STRING" id="314283.MED297_01240"/>
<dbReference type="SUPFAM" id="SSF56784">
    <property type="entry name" value="HAD-like"/>
    <property type="match status" value="1"/>
</dbReference>
<keyword evidence="4" id="KW-0460">Magnesium</keyword>
<sequence>MTRFNTILFDYGNTLVHTVSLVDAAMTVFGSVKGKMLGQSVEAQIQQLYHKDQCHQPDWKTVWQQACKDAELVYSDDVVFRHLTEFVEQSSLVPKTHDMLRQLKGAGVKMGLLSNVTGPADVFQNDLINKGIAGYFDTVLWSSAVGTRKPAPSFFTKALQMLSADTHQTLMVGDSELADVYGAKQVGVTTLKVSHSRSGNSQADHHCTYSNLADYVFELTR</sequence>
<dbReference type="HOGENOM" id="CLU_1165406_0_0_6"/>
<dbReference type="InterPro" id="IPR036412">
    <property type="entry name" value="HAD-like_sf"/>
</dbReference>
<name>A4BBR8_9GAMM</name>